<proteinExistence type="predicted"/>
<evidence type="ECO:0000256" key="1">
    <source>
        <dbReference type="ARBA" id="ARBA00023125"/>
    </source>
</evidence>
<dbReference type="Gene3D" id="1.10.443.10">
    <property type="entry name" value="Intergrase catalytic core"/>
    <property type="match status" value="1"/>
</dbReference>
<dbReference type="GO" id="GO:0003677">
    <property type="term" value="F:DNA binding"/>
    <property type="evidence" value="ECO:0007669"/>
    <property type="project" value="UniProtKB-KW"/>
</dbReference>
<keyword evidence="4" id="KW-1185">Reference proteome</keyword>
<evidence type="ECO:0000313" key="3">
    <source>
        <dbReference type="EMBL" id="MCB8882168.1"/>
    </source>
</evidence>
<dbReference type="InterPro" id="IPR013762">
    <property type="entry name" value="Integrase-like_cat_sf"/>
</dbReference>
<dbReference type="InterPro" id="IPR011010">
    <property type="entry name" value="DNA_brk_join_enz"/>
</dbReference>
<keyword evidence="1" id="KW-0238">DNA-binding</keyword>
<comment type="caution">
    <text evidence="3">The sequence shown here is derived from an EMBL/GenBank/DDBJ whole genome shotgun (WGS) entry which is preliminary data.</text>
</comment>
<organism evidence="3 4">
    <name type="scientific">Acidisoma cellulosilyticum</name>
    <dbReference type="NCBI Taxonomy" id="2802395"/>
    <lineage>
        <taxon>Bacteria</taxon>
        <taxon>Pseudomonadati</taxon>
        <taxon>Pseudomonadota</taxon>
        <taxon>Alphaproteobacteria</taxon>
        <taxon>Acetobacterales</taxon>
        <taxon>Acidocellaceae</taxon>
        <taxon>Acidisoma</taxon>
    </lineage>
</organism>
<evidence type="ECO:0000313" key="4">
    <source>
        <dbReference type="Proteomes" id="UP000721844"/>
    </source>
</evidence>
<dbReference type="InterPro" id="IPR010998">
    <property type="entry name" value="Integrase_recombinase_N"/>
</dbReference>
<keyword evidence="2" id="KW-0233">DNA recombination</keyword>
<dbReference type="GO" id="GO:0006310">
    <property type="term" value="P:DNA recombination"/>
    <property type="evidence" value="ECO:0007669"/>
    <property type="project" value="UniProtKB-KW"/>
</dbReference>
<dbReference type="SUPFAM" id="SSF56349">
    <property type="entry name" value="DNA breaking-rejoining enzymes"/>
    <property type="match status" value="1"/>
</dbReference>
<dbReference type="SUPFAM" id="SSF47823">
    <property type="entry name" value="lambda integrase-like, N-terminal domain"/>
    <property type="match status" value="1"/>
</dbReference>
<accession>A0A964E5N7</accession>
<dbReference type="Gene3D" id="1.10.150.130">
    <property type="match status" value="1"/>
</dbReference>
<sequence>MMQAPLSAPIRLSHYPSVLESQSVVALLDKAYANDWARFLSWCEDKHAAPIAAEPDSVAEFLEAEAALGYGAQTIRHRLAAIGHMHRRHRAVPPLLHRDGKVIQLALTRIGSARGSQNPWQATTTILRSILLSIEEDALEASRDRALLALRIAGAFQLSELATLTLAKIKRQDHQLEISLGSWGSRIPNRRNVLTIVDDAVLQPVALLDDWLTRSKLRTGRVFRQVAANQANGNPMTKQDIAAAIQARALAAGYGDDVLDRINARKSSANTIGCAV</sequence>
<dbReference type="AlphaFoldDB" id="A0A964E5N7"/>
<evidence type="ECO:0008006" key="5">
    <source>
        <dbReference type="Google" id="ProtNLM"/>
    </source>
</evidence>
<protein>
    <recommendedName>
        <fullName evidence="5">Integrase</fullName>
    </recommendedName>
</protein>
<name>A0A964E5N7_9PROT</name>
<dbReference type="EMBL" id="JAESVA010000006">
    <property type="protein sequence ID" value="MCB8882168.1"/>
    <property type="molecule type" value="Genomic_DNA"/>
</dbReference>
<gene>
    <name evidence="3" type="ORF">ACELLULO517_18120</name>
</gene>
<dbReference type="Proteomes" id="UP000721844">
    <property type="component" value="Unassembled WGS sequence"/>
</dbReference>
<dbReference type="RefSeq" id="WP_227308832.1">
    <property type="nucleotide sequence ID" value="NZ_JAESVA010000006.1"/>
</dbReference>
<reference evidence="3 4" key="1">
    <citation type="journal article" date="2021" name="Microorganisms">
        <title>Acidisoma silvae sp. nov. and Acidisomacellulosilytica sp. nov., Two Acidophilic Bacteria Isolated from Decaying Wood, Hydrolyzing Cellulose and Producing Poly-3-hydroxybutyrate.</title>
        <authorList>
            <person name="Mieszkin S."/>
            <person name="Pouder E."/>
            <person name="Uroz S."/>
            <person name="Simon-Colin C."/>
            <person name="Alain K."/>
        </authorList>
    </citation>
    <scope>NUCLEOTIDE SEQUENCE [LARGE SCALE GENOMIC DNA]</scope>
    <source>
        <strain evidence="3 4">HW T5.17</strain>
    </source>
</reference>
<dbReference type="GO" id="GO:0015074">
    <property type="term" value="P:DNA integration"/>
    <property type="evidence" value="ECO:0007669"/>
    <property type="project" value="InterPro"/>
</dbReference>
<evidence type="ECO:0000256" key="2">
    <source>
        <dbReference type="ARBA" id="ARBA00023172"/>
    </source>
</evidence>